<dbReference type="NCBIfam" id="TIGR04294">
    <property type="entry name" value="pre_pil_HX9DG"/>
    <property type="match status" value="1"/>
</dbReference>
<evidence type="ECO:0000313" key="3">
    <source>
        <dbReference type="Proteomes" id="UP000323917"/>
    </source>
</evidence>
<dbReference type="SUPFAM" id="SSF54523">
    <property type="entry name" value="Pili subunits"/>
    <property type="match status" value="1"/>
</dbReference>
<dbReference type="PROSITE" id="PS00409">
    <property type="entry name" value="PROKAR_NTER_METHYL"/>
    <property type="match status" value="1"/>
</dbReference>
<dbReference type="Pfam" id="PF07963">
    <property type="entry name" value="N_methyl"/>
    <property type="match status" value="1"/>
</dbReference>
<name>A0A5B9QFP6_9BACT</name>
<organism evidence="2 3">
    <name type="scientific">Bythopirellula goksoeyrii</name>
    <dbReference type="NCBI Taxonomy" id="1400387"/>
    <lineage>
        <taxon>Bacteria</taxon>
        <taxon>Pseudomonadati</taxon>
        <taxon>Planctomycetota</taxon>
        <taxon>Planctomycetia</taxon>
        <taxon>Pirellulales</taxon>
        <taxon>Lacipirellulaceae</taxon>
        <taxon>Bythopirellula</taxon>
    </lineage>
</organism>
<dbReference type="InterPro" id="IPR012902">
    <property type="entry name" value="N_methyl_site"/>
</dbReference>
<dbReference type="InterPro" id="IPR045584">
    <property type="entry name" value="Pilin-like"/>
</dbReference>
<dbReference type="NCBIfam" id="TIGR02532">
    <property type="entry name" value="IV_pilin_GFxxxE"/>
    <property type="match status" value="1"/>
</dbReference>
<dbReference type="PANTHER" id="PTHR30093:SF2">
    <property type="entry name" value="TYPE II SECRETION SYSTEM PROTEIN H"/>
    <property type="match status" value="1"/>
</dbReference>
<dbReference type="EMBL" id="CP042913">
    <property type="protein sequence ID" value="QEG36382.1"/>
    <property type="molecule type" value="Genomic_DNA"/>
</dbReference>
<dbReference type="AlphaFoldDB" id="A0A5B9QFP6"/>
<evidence type="ECO:0000313" key="2">
    <source>
        <dbReference type="EMBL" id="QEG36382.1"/>
    </source>
</evidence>
<reference evidence="2 3" key="1">
    <citation type="submission" date="2019-08" db="EMBL/GenBank/DDBJ databases">
        <title>Deep-cultivation of Planctomycetes and their phenomic and genomic characterization uncovers novel biology.</title>
        <authorList>
            <person name="Wiegand S."/>
            <person name="Jogler M."/>
            <person name="Boedeker C."/>
            <person name="Pinto D."/>
            <person name="Vollmers J."/>
            <person name="Rivas-Marin E."/>
            <person name="Kohn T."/>
            <person name="Peeters S.H."/>
            <person name="Heuer A."/>
            <person name="Rast P."/>
            <person name="Oberbeckmann S."/>
            <person name="Bunk B."/>
            <person name="Jeske O."/>
            <person name="Meyerdierks A."/>
            <person name="Storesund J.E."/>
            <person name="Kallscheuer N."/>
            <person name="Luecker S."/>
            <person name="Lage O.M."/>
            <person name="Pohl T."/>
            <person name="Merkel B.J."/>
            <person name="Hornburger P."/>
            <person name="Mueller R.-W."/>
            <person name="Bruemmer F."/>
            <person name="Labrenz M."/>
            <person name="Spormann A.M."/>
            <person name="Op den Camp H."/>
            <person name="Overmann J."/>
            <person name="Amann R."/>
            <person name="Jetten M.S.M."/>
            <person name="Mascher T."/>
            <person name="Medema M.H."/>
            <person name="Devos D.P."/>
            <person name="Kaster A.-K."/>
            <person name="Ovreas L."/>
            <person name="Rohde M."/>
            <person name="Galperin M.Y."/>
            <person name="Jogler C."/>
        </authorList>
    </citation>
    <scope>NUCLEOTIDE SEQUENCE [LARGE SCALE GENOMIC DNA]</scope>
    <source>
        <strain evidence="2 3">Pr1d</strain>
    </source>
</reference>
<dbReference type="InterPro" id="IPR027558">
    <property type="entry name" value="Pre_pil_HX9DG_C"/>
</dbReference>
<dbReference type="Proteomes" id="UP000323917">
    <property type="component" value="Chromosome"/>
</dbReference>
<feature type="domain" description="DUF1559" evidence="1">
    <location>
        <begin position="41"/>
        <end position="324"/>
    </location>
</feature>
<dbReference type="Pfam" id="PF07596">
    <property type="entry name" value="SBP_bac_10"/>
    <property type="match status" value="1"/>
</dbReference>
<proteinExistence type="predicted"/>
<keyword evidence="3" id="KW-1185">Reference proteome</keyword>
<dbReference type="PANTHER" id="PTHR30093">
    <property type="entry name" value="GENERAL SECRETION PATHWAY PROTEIN G"/>
    <property type="match status" value="1"/>
</dbReference>
<gene>
    <name evidence="2" type="primary">xcpT_10</name>
    <name evidence="2" type="ORF">Pr1d_36960</name>
</gene>
<dbReference type="KEGG" id="bgok:Pr1d_36960"/>
<evidence type="ECO:0000259" key="1">
    <source>
        <dbReference type="Pfam" id="PF07596"/>
    </source>
</evidence>
<accession>A0A5B9QFP6</accession>
<dbReference type="InterPro" id="IPR011453">
    <property type="entry name" value="DUF1559"/>
</dbReference>
<protein>
    <submittedName>
        <fullName evidence="2">Type II secretion system protein G</fullName>
    </submittedName>
</protein>
<sequence length="352" mass="38976">MELRFCQRIIQRRVSGFTLVELLVVIAIIGVLVALLLPAVQAARESARNMQCKNHLKQLSLAMLQHESALNYLPAGGWLGDWVGDPDLGTDEKQPGGWVYNLLPYIEQQAVHEIAAGMPNGFQKKRVLGERDTIAIAVMNCPTRRPANSYPNAARHTPKNGYLSETHGRADYAQNAGDIKELEKWCMDCSPRNINAGVLSDWYPTADEHTGIGFCGTALKLRQITDGLSNTYAIGERFIEPQHYQTGLAHADDWPMYTGYQDDLYRSVWYDETDPANGEAYLPLQDRDGIVGASERFGSAHPGGCNLANVDGSVQTVSYEIDPEVHRKMGHRSDGGSVRTYEVKVGICTKQP</sequence>
<dbReference type="Gene3D" id="3.30.700.10">
    <property type="entry name" value="Glycoprotein, Type 4 Pilin"/>
    <property type="match status" value="1"/>
</dbReference>